<dbReference type="InterPro" id="IPR036412">
    <property type="entry name" value="HAD-like_sf"/>
</dbReference>
<dbReference type="Gene3D" id="1.10.150.450">
    <property type="match status" value="1"/>
</dbReference>
<evidence type="ECO:0000313" key="2">
    <source>
        <dbReference type="Proteomes" id="UP000503018"/>
    </source>
</evidence>
<gene>
    <name evidence="1" type="ORF">GV829_05225</name>
</gene>
<dbReference type="SFLD" id="SFLDG01132">
    <property type="entry name" value="C1.5.3:_5'-Nucleotidase_Like"/>
    <property type="match status" value="1"/>
</dbReference>
<dbReference type="KEGG" id="slan:GV829_05225"/>
<dbReference type="InterPro" id="IPR006439">
    <property type="entry name" value="HAD-SF_hydro_IA"/>
</dbReference>
<dbReference type="Pfam" id="PF00702">
    <property type="entry name" value="Hydrolase"/>
    <property type="match status" value="1"/>
</dbReference>
<dbReference type="SFLD" id="SFLDG01129">
    <property type="entry name" value="C1.5:_HAD__Beta-PGM__Phosphata"/>
    <property type="match status" value="1"/>
</dbReference>
<dbReference type="SUPFAM" id="SSF56784">
    <property type="entry name" value="HAD-like"/>
    <property type="match status" value="1"/>
</dbReference>
<dbReference type="RefSeq" id="WP_169944533.1">
    <property type="nucleotide sequence ID" value="NZ_CP053015.1"/>
</dbReference>
<sequence>MPSLLDVSLLSQHIDCWIFDLDNTLYSPKLGIFAQIDVRMGAFIMQIVGCDATEARTIQKRYFHDHGTTLAGMMRHHGVAADDFLEFVHDIDLANLEPDAVLRETLSKLPGSRHIFTNADASYATRILTRIGIDDLFQSIVDIRATDYSPKPEQDAYGHLFRLIPDMQPTNTLFVDDMSRNLRPAHALGITTVWLDNGSEAGNRDHDPAHVDHHINNLHDWLRAITGC</sequence>
<dbReference type="Proteomes" id="UP000503018">
    <property type="component" value="Chromosome"/>
</dbReference>
<dbReference type="EMBL" id="CP053015">
    <property type="protein sequence ID" value="QJQ31924.1"/>
    <property type="molecule type" value="Genomic_DNA"/>
</dbReference>
<dbReference type="PANTHER" id="PTHR12725:SF117">
    <property type="entry name" value="HALOACID DEHALOGENASE-LIKE HYDROLASE"/>
    <property type="match status" value="1"/>
</dbReference>
<dbReference type="Gene3D" id="3.40.50.1000">
    <property type="entry name" value="HAD superfamily/HAD-like"/>
    <property type="match status" value="1"/>
</dbReference>
<dbReference type="InterPro" id="IPR023214">
    <property type="entry name" value="HAD_sf"/>
</dbReference>
<dbReference type="PANTHER" id="PTHR12725">
    <property type="entry name" value="HALOACID DEHALOGENASE-LIKE HYDROLASE"/>
    <property type="match status" value="1"/>
</dbReference>
<protein>
    <submittedName>
        <fullName evidence="1">Pyrimidine 5'-nucleotidase</fullName>
    </submittedName>
</protein>
<name>A0A6M4ASA0_9SPHN</name>
<dbReference type="NCBIfam" id="TIGR01509">
    <property type="entry name" value="HAD-SF-IA-v3"/>
    <property type="match status" value="1"/>
</dbReference>
<dbReference type="SFLD" id="SFLDS00003">
    <property type="entry name" value="Haloacid_Dehalogenase"/>
    <property type="match status" value="1"/>
</dbReference>
<organism evidence="1 2">
    <name type="scientific">Sphingomonas lacunae</name>
    <dbReference type="NCBI Taxonomy" id="2698828"/>
    <lineage>
        <taxon>Bacteria</taxon>
        <taxon>Pseudomonadati</taxon>
        <taxon>Pseudomonadota</taxon>
        <taxon>Alphaproteobacteria</taxon>
        <taxon>Sphingomonadales</taxon>
        <taxon>Sphingomonadaceae</taxon>
        <taxon>Sphingomonas</taxon>
    </lineage>
</organism>
<evidence type="ECO:0000313" key="1">
    <source>
        <dbReference type="EMBL" id="QJQ31924.1"/>
    </source>
</evidence>
<dbReference type="NCBIfam" id="TIGR01993">
    <property type="entry name" value="Pyr-5-nucltdase"/>
    <property type="match status" value="1"/>
</dbReference>
<dbReference type="AlphaFoldDB" id="A0A6M4ASA0"/>
<dbReference type="InterPro" id="IPR010237">
    <property type="entry name" value="Pyr-5-nucltdase"/>
</dbReference>
<keyword evidence="2" id="KW-1185">Reference proteome</keyword>
<proteinExistence type="predicted"/>
<accession>A0A6M4ASA0</accession>
<reference evidence="1 2" key="1">
    <citation type="submission" date="2020-01" db="EMBL/GenBank/DDBJ databases">
        <title>Sphingomonas sp. strain CSW-10.</title>
        <authorList>
            <person name="Chen W.-M."/>
        </authorList>
    </citation>
    <scope>NUCLEOTIDE SEQUENCE [LARGE SCALE GENOMIC DNA]</scope>
    <source>
        <strain evidence="1 2">CSW-10</strain>
    </source>
</reference>